<sequence>MRNRKLLLYPLFAFLALAIVFLHYSFEIYSEPKITLNSKYAKKYQPLVSTNEQLFCYAARFETPIIFPTEFNLLVWNLHKGIDKNWEDELDKLSHHTSLALLQEVSTKQNLPQRLATRFPYSLYASAYEFLSHQSGVNILSSYPPESYCVSSEEEPWIQIPKLGISSSYPLANGQSLLVVNLHMVNFEWHPTNYQQQLNEIITVISAHQGPLILAGDFNTWNKSRLALIKAVTHQHQLQEVHYENDVRTRFLTNPLDHVFVRGIEVLQADVIETDSSDHNPLLLKLSVQ</sequence>
<dbReference type="InterPro" id="IPR005135">
    <property type="entry name" value="Endo/exonuclease/phosphatase"/>
</dbReference>
<feature type="domain" description="Endonuclease/exonuclease/phosphatase" evidence="1">
    <location>
        <begin position="76"/>
        <end position="279"/>
    </location>
</feature>
<dbReference type="RefSeq" id="WP_100289044.1">
    <property type="nucleotide sequence ID" value="NZ_PHHA01000018.1"/>
</dbReference>
<dbReference type="AlphaFoldDB" id="A0A2M8S235"/>
<comment type="caution">
    <text evidence="2">The sequence shown here is derived from an EMBL/GenBank/DDBJ whole genome shotgun (WGS) entry which is preliminary data.</text>
</comment>
<dbReference type="Pfam" id="PF03372">
    <property type="entry name" value="Exo_endo_phos"/>
    <property type="match status" value="1"/>
</dbReference>
<dbReference type="Gene3D" id="3.60.10.10">
    <property type="entry name" value="Endonuclease/exonuclease/phosphatase"/>
    <property type="match status" value="1"/>
</dbReference>
<dbReference type="InterPro" id="IPR036691">
    <property type="entry name" value="Endo/exonu/phosph_ase_sf"/>
</dbReference>
<dbReference type="NCBIfam" id="NF003842">
    <property type="entry name" value="PRK05421.1-4"/>
    <property type="match status" value="1"/>
</dbReference>
<protein>
    <recommendedName>
        <fullName evidence="1">Endonuclease/exonuclease/phosphatase domain-containing protein</fullName>
    </recommendedName>
</protein>
<dbReference type="NCBIfam" id="NF003840">
    <property type="entry name" value="PRK05421.1-2"/>
    <property type="match status" value="1"/>
</dbReference>
<organism evidence="2 3">
    <name type="scientific">Conservatibacter flavescens</name>
    <dbReference type="NCBI Taxonomy" id="28161"/>
    <lineage>
        <taxon>Bacteria</taxon>
        <taxon>Pseudomonadati</taxon>
        <taxon>Pseudomonadota</taxon>
        <taxon>Gammaproteobacteria</taxon>
        <taxon>Pasteurellales</taxon>
        <taxon>Pasteurellaceae</taxon>
        <taxon>Conservatibacter</taxon>
    </lineage>
</organism>
<dbReference type="SUPFAM" id="SSF56219">
    <property type="entry name" value="DNase I-like"/>
    <property type="match status" value="1"/>
</dbReference>
<reference evidence="2 3" key="1">
    <citation type="submission" date="2017-11" db="EMBL/GenBank/DDBJ databases">
        <title>Reclassification of Bisgaard taxon 7 as Conservatibacter flavescens gen. nov., sp. nov.</title>
        <authorList>
            <person name="Christensen H."/>
        </authorList>
    </citation>
    <scope>NUCLEOTIDE SEQUENCE [LARGE SCALE GENOMIC DNA]</scope>
    <source>
        <strain evidence="2 3">7_4</strain>
    </source>
</reference>
<name>A0A2M8S235_9PAST</name>
<evidence type="ECO:0000259" key="1">
    <source>
        <dbReference type="Pfam" id="PF03372"/>
    </source>
</evidence>
<dbReference type="EMBL" id="PHHA01000018">
    <property type="protein sequence ID" value="PJG85187.1"/>
    <property type="molecule type" value="Genomic_DNA"/>
</dbReference>
<proteinExistence type="predicted"/>
<dbReference type="OrthoDB" id="9793162at2"/>
<dbReference type="GO" id="GO:0003824">
    <property type="term" value="F:catalytic activity"/>
    <property type="evidence" value="ECO:0007669"/>
    <property type="project" value="InterPro"/>
</dbReference>
<gene>
    <name evidence="2" type="ORF">CVP05_07990</name>
</gene>
<evidence type="ECO:0000313" key="3">
    <source>
        <dbReference type="Proteomes" id="UP000229329"/>
    </source>
</evidence>
<evidence type="ECO:0000313" key="2">
    <source>
        <dbReference type="EMBL" id="PJG85187.1"/>
    </source>
</evidence>
<accession>A0A2M8S235</accession>
<keyword evidence="3" id="KW-1185">Reference proteome</keyword>
<dbReference type="Proteomes" id="UP000229329">
    <property type="component" value="Unassembled WGS sequence"/>
</dbReference>